<dbReference type="PANTHER" id="PTHR34385:SF1">
    <property type="entry name" value="PEPTIDOGLYCAN L-ALANYL-D-GLUTAMATE ENDOPEPTIDASE CWLK"/>
    <property type="match status" value="1"/>
</dbReference>
<dbReference type="SUPFAM" id="SSF55166">
    <property type="entry name" value="Hedgehog/DD-peptidase"/>
    <property type="match status" value="1"/>
</dbReference>
<dbReference type="RefSeq" id="WP_226751574.1">
    <property type="nucleotide sequence ID" value="NZ_JAEINI020000007.1"/>
</dbReference>
<dbReference type="Proteomes" id="UP000633814">
    <property type="component" value="Unassembled WGS sequence"/>
</dbReference>
<sequence>MSRAILNRALLTGLDNSAMQHIGNQQWLHQEAMAAFLQLKAALANEGFDLAVVSAWRSFERQARIWQAKCLGQRPVFNHAQQRVDVTSLSAQARIEAIMLYSALPGASRHHWGTEIDVYDAAAVPIDYQVKLSTDEYQGDGPFATLAQWLQQNAADYGFFLPYRAFRGGVAAEPWHLSYQPLASACQAALTLQQLQQTLMDNPIAEQATVLQMLPELYPRFITNICEAEI</sequence>
<dbReference type="InterPro" id="IPR009045">
    <property type="entry name" value="Zn_M74/Hedgehog-like"/>
</dbReference>
<evidence type="ECO:0000259" key="1">
    <source>
        <dbReference type="Pfam" id="PF02557"/>
    </source>
</evidence>
<dbReference type="EMBL" id="JAEINI020000007">
    <property type="protein sequence ID" value="MCB5227507.1"/>
    <property type="molecule type" value="Genomic_DNA"/>
</dbReference>
<keyword evidence="3" id="KW-1185">Reference proteome</keyword>
<feature type="domain" description="D-alanyl-D-alanine carboxypeptidase-like core" evidence="1">
    <location>
        <begin position="26"/>
        <end position="181"/>
    </location>
</feature>
<dbReference type="InterPro" id="IPR052179">
    <property type="entry name" value="DD-CPase-like"/>
</dbReference>
<dbReference type="Pfam" id="PF02557">
    <property type="entry name" value="VanY"/>
    <property type="match status" value="1"/>
</dbReference>
<dbReference type="Gene3D" id="3.30.1380.10">
    <property type="match status" value="1"/>
</dbReference>
<protein>
    <submittedName>
        <fullName evidence="2">M15 family metallopeptidase</fullName>
    </submittedName>
</protein>
<proteinExistence type="predicted"/>
<organism evidence="2 3">
    <name type="scientific">Alishewanella maricola</name>
    <dbReference type="NCBI Taxonomy" id="2795740"/>
    <lineage>
        <taxon>Bacteria</taxon>
        <taxon>Pseudomonadati</taxon>
        <taxon>Pseudomonadota</taxon>
        <taxon>Gammaproteobacteria</taxon>
        <taxon>Alteromonadales</taxon>
        <taxon>Alteromonadaceae</taxon>
        <taxon>Alishewanella</taxon>
    </lineage>
</organism>
<name>A0ABS8C599_9ALTE</name>
<evidence type="ECO:0000313" key="3">
    <source>
        <dbReference type="Proteomes" id="UP000633814"/>
    </source>
</evidence>
<accession>A0ABS8C599</accession>
<dbReference type="CDD" id="cd14847">
    <property type="entry name" value="DD-carboxypeptidase_like"/>
    <property type="match status" value="1"/>
</dbReference>
<comment type="caution">
    <text evidence="2">The sequence shown here is derived from an EMBL/GenBank/DDBJ whole genome shotgun (WGS) entry which is preliminary data.</text>
</comment>
<evidence type="ECO:0000313" key="2">
    <source>
        <dbReference type="EMBL" id="MCB5227507.1"/>
    </source>
</evidence>
<reference evidence="2 3" key="1">
    <citation type="submission" date="2021-10" db="EMBL/GenBank/DDBJ databases">
        <title>Alishewanella koreense sp. nov. isolated from seawater of southwestern coast in South Korea and the proposal for the reclassification of Rheinheimera perlucida and Rheinheimera tuosuensis as Arsukibacterium perlucida and Arsukibacterium tuosuensis.</title>
        <authorList>
            <person name="Kim K.H."/>
            <person name="Ruan W."/>
            <person name="Kim K.R."/>
            <person name="Baek J.H."/>
            <person name="Jeon C.O."/>
        </authorList>
    </citation>
    <scope>NUCLEOTIDE SEQUENCE [LARGE SCALE GENOMIC DNA]</scope>
    <source>
        <strain evidence="2 3">16-MA</strain>
    </source>
</reference>
<dbReference type="InterPro" id="IPR003709">
    <property type="entry name" value="VanY-like_core_dom"/>
</dbReference>
<dbReference type="PANTHER" id="PTHR34385">
    <property type="entry name" value="D-ALANYL-D-ALANINE CARBOXYPEPTIDASE"/>
    <property type="match status" value="1"/>
</dbReference>
<gene>
    <name evidence="2" type="ORF">JAO78_011860</name>
</gene>